<dbReference type="InterPro" id="IPR014054">
    <property type="entry name" value="Phage_regulatory_Rha"/>
</dbReference>
<name>A0A318H368_9BURK</name>
<keyword evidence="2" id="KW-1185">Reference proteome</keyword>
<accession>A0A318H368</accession>
<comment type="caution">
    <text evidence="1">The sequence shown here is derived from an EMBL/GenBank/DDBJ whole genome shotgun (WGS) entry which is preliminary data.</text>
</comment>
<sequence>MSSREIAELTGKRHDHVLRDIREMLDDLGGDVPSFGGISQDAYGRPLKVFNLPHRETMILVTGYSVVLRAKVVDRWQELEAKVAAPAAPEALRSKPDPRSVRLR</sequence>
<dbReference type="Proteomes" id="UP000247811">
    <property type="component" value="Unassembled WGS sequence"/>
</dbReference>
<organism evidence="1 2">
    <name type="scientific">Sphaerotilus hippei</name>
    <dbReference type="NCBI Taxonomy" id="744406"/>
    <lineage>
        <taxon>Bacteria</taxon>
        <taxon>Pseudomonadati</taxon>
        <taxon>Pseudomonadota</taxon>
        <taxon>Betaproteobacteria</taxon>
        <taxon>Burkholderiales</taxon>
        <taxon>Sphaerotilaceae</taxon>
        <taxon>Sphaerotilus</taxon>
    </lineage>
</organism>
<dbReference type="AlphaFoldDB" id="A0A318H368"/>
<evidence type="ECO:0000313" key="1">
    <source>
        <dbReference type="EMBL" id="PXW95434.1"/>
    </source>
</evidence>
<dbReference type="Pfam" id="PF09669">
    <property type="entry name" value="Phage_pRha"/>
    <property type="match status" value="1"/>
</dbReference>
<protein>
    <submittedName>
        <fullName evidence="1">Regulatory protein Rha</fullName>
    </submittedName>
</protein>
<evidence type="ECO:0000313" key="2">
    <source>
        <dbReference type="Proteomes" id="UP000247811"/>
    </source>
</evidence>
<proteinExistence type="predicted"/>
<dbReference type="OrthoDB" id="79831at2"/>
<gene>
    <name evidence="1" type="ORF">C7444_1092</name>
</gene>
<dbReference type="RefSeq" id="WP_110400879.1">
    <property type="nucleotide sequence ID" value="NZ_QJJS01000009.1"/>
</dbReference>
<dbReference type="EMBL" id="QJJS01000009">
    <property type="protein sequence ID" value="PXW95434.1"/>
    <property type="molecule type" value="Genomic_DNA"/>
</dbReference>
<reference evidence="1 2" key="1">
    <citation type="submission" date="2018-05" db="EMBL/GenBank/DDBJ databases">
        <title>Genomic Encyclopedia of Type Strains, Phase IV (KMG-IV): sequencing the most valuable type-strain genomes for metagenomic binning, comparative biology and taxonomic classification.</title>
        <authorList>
            <person name="Goeker M."/>
        </authorList>
    </citation>
    <scope>NUCLEOTIDE SEQUENCE [LARGE SCALE GENOMIC DNA]</scope>
    <source>
        <strain evidence="1 2">DSM 566</strain>
    </source>
</reference>